<evidence type="ECO:0000256" key="1">
    <source>
        <dbReference type="ARBA" id="ARBA00022729"/>
    </source>
</evidence>
<evidence type="ECO:0000259" key="4">
    <source>
        <dbReference type="SMART" id="SM00409"/>
    </source>
</evidence>
<proteinExistence type="predicted"/>
<dbReference type="InParanoid" id="A0A803TMU3"/>
<keyword evidence="2" id="KW-1015">Disulfide bond</keyword>
<reference evidence="5" key="2">
    <citation type="submission" date="2025-08" db="UniProtKB">
        <authorList>
            <consortium name="Ensembl"/>
        </authorList>
    </citation>
    <scope>IDENTIFICATION</scope>
</reference>
<sequence length="132" mass="15285">MEEKQRGIHPGLLGSNHQEYHHYPKPFIAVSPGNELFVGQDWIIRCWAPSPGVNFVLYQSREFRMEITPRGDSSVAEFFLNNVTMADAGRYTCYYHSTTEPVIWSNASDAAQLTVIGKNMHEKFWVPNWHYH</sequence>
<dbReference type="InterPro" id="IPR036179">
    <property type="entry name" value="Ig-like_dom_sf"/>
</dbReference>
<keyword evidence="1" id="KW-0732">Signal</keyword>
<evidence type="ECO:0000256" key="3">
    <source>
        <dbReference type="ARBA" id="ARBA00023319"/>
    </source>
</evidence>
<reference evidence="5" key="3">
    <citation type="submission" date="2025-09" db="UniProtKB">
        <authorList>
            <consortium name="Ensembl"/>
        </authorList>
    </citation>
    <scope>IDENTIFICATION</scope>
</reference>
<reference evidence="5" key="1">
    <citation type="submission" date="2009-12" db="EMBL/GenBank/DDBJ databases">
        <title>The Genome Sequence of Anolis carolinensis (Green Anole Lizard).</title>
        <authorList>
            <consortium name="The Genome Sequencing Platform"/>
            <person name="Di Palma F."/>
            <person name="Alfoldi J."/>
            <person name="Heiman D."/>
            <person name="Young S."/>
            <person name="Grabherr M."/>
            <person name="Johnson J."/>
            <person name="Lander E.S."/>
            <person name="Lindblad-Toh K."/>
        </authorList>
    </citation>
    <scope>NUCLEOTIDE SEQUENCE [LARGE SCALE GENOMIC DNA]</scope>
    <source>
        <strain evidence="5">JBL SC #1</strain>
    </source>
</reference>
<dbReference type="GeneTree" id="ENSGT01030000235700"/>
<keyword evidence="3" id="KW-0393">Immunoglobulin domain</keyword>
<dbReference type="PANTHER" id="PTHR11738:SF186">
    <property type="entry name" value="OSTEOCLAST-ASSOCIATED IMMUNOGLOBULIN-LIKE RECEPTOR"/>
    <property type="match status" value="1"/>
</dbReference>
<dbReference type="FunFam" id="2.60.40.10:FF:000049">
    <property type="entry name" value="Leukocyte immunoglobulin-like receptor subfamily B member 1"/>
    <property type="match status" value="1"/>
</dbReference>
<dbReference type="InterPro" id="IPR003599">
    <property type="entry name" value="Ig_sub"/>
</dbReference>
<dbReference type="InterPro" id="IPR013783">
    <property type="entry name" value="Ig-like_fold"/>
</dbReference>
<dbReference type="AlphaFoldDB" id="A0A803TMU3"/>
<dbReference type="Gene3D" id="2.60.40.10">
    <property type="entry name" value="Immunoglobulins"/>
    <property type="match status" value="1"/>
</dbReference>
<keyword evidence="6" id="KW-1185">Reference proteome</keyword>
<dbReference type="InterPro" id="IPR050412">
    <property type="entry name" value="Ig-like_Receptors_ImmuneReg"/>
</dbReference>
<feature type="domain" description="Immunoglobulin" evidence="4">
    <location>
        <begin position="31"/>
        <end position="116"/>
    </location>
</feature>
<evidence type="ECO:0000313" key="5">
    <source>
        <dbReference type="Ensembl" id="ENSACAP00000036533.1"/>
    </source>
</evidence>
<dbReference type="Ensembl" id="ENSACAT00000040026.1">
    <property type="protein sequence ID" value="ENSACAP00000036533.1"/>
    <property type="gene ID" value="ENSACAG00000045196.1"/>
</dbReference>
<evidence type="ECO:0000256" key="2">
    <source>
        <dbReference type="ARBA" id="ARBA00023157"/>
    </source>
</evidence>
<dbReference type="PANTHER" id="PTHR11738">
    <property type="entry name" value="MHC CLASS I NK CELL RECEPTOR"/>
    <property type="match status" value="1"/>
</dbReference>
<dbReference type="SMART" id="SM00409">
    <property type="entry name" value="IG"/>
    <property type="match status" value="1"/>
</dbReference>
<dbReference type="Proteomes" id="UP000001646">
    <property type="component" value="Unplaced"/>
</dbReference>
<evidence type="ECO:0000313" key="6">
    <source>
        <dbReference type="Proteomes" id="UP000001646"/>
    </source>
</evidence>
<organism evidence="5 6">
    <name type="scientific">Anolis carolinensis</name>
    <name type="common">Green anole</name>
    <name type="synonym">American chameleon</name>
    <dbReference type="NCBI Taxonomy" id="28377"/>
    <lineage>
        <taxon>Eukaryota</taxon>
        <taxon>Metazoa</taxon>
        <taxon>Chordata</taxon>
        <taxon>Craniata</taxon>
        <taxon>Vertebrata</taxon>
        <taxon>Euteleostomi</taxon>
        <taxon>Lepidosauria</taxon>
        <taxon>Squamata</taxon>
        <taxon>Bifurcata</taxon>
        <taxon>Unidentata</taxon>
        <taxon>Episquamata</taxon>
        <taxon>Toxicofera</taxon>
        <taxon>Iguania</taxon>
        <taxon>Dactyloidae</taxon>
        <taxon>Anolis</taxon>
    </lineage>
</organism>
<dbReference type="SUPFAM" id="SSF48726">
    <property type="entry name" value="Immunoglobulin"/>
    <property type="match status" value="1"/>
</dbReference>
<name>A0A803TMU3_ANOCA</name>
<protein>
    <recommendedName>
        <fullName evidence="4">Immunoglobulin domain-containing protein</fullName>
    </recommendedName>
</protein>
<accession>A0A803TMU3</accession>
<dbReference type="Pfam" id="PF13895">
    <property type="entry name" value="Ig_2"/>
    <property type="match status" value="1"/>
</dbReference>